<evidence type="ECO:0000256" key="2">
    <source>
        <dbReference type="ARBA" id="ARBA00023082"/>
    </source>
</evidence>
<name>A0A518EZG8_9BACT</name>
<dbReference type="InterPro" id="IPR013324">
    <property type="entry name" value="RNA_pol_sigma_r3/r4-like"/>
</dbReference>
<dbReference type="SUPFAM" id="SSF88659">
    <property type="entry name" value="Sigma3 and sigma4 domains of RNA polymerase sigma factors"/>
    <property type="match status" value="1"/>
</dbReference>
<keyword evidence="1" id="KW-0805">Transcription regulation</keyword>
<keyword evidence="3" id="KW-0238">DNA-binding</keyword>
<evidence type="ECO:0000259" key="6">
    <source>
        <dbReference type="Pfam" id="PF08281"/>
    </source>
</evidence>
<dbReference type="Pfam" id="PF08281">
    <property type="entry name" value="Sigma70_r4_2"/>
    <property type="match status" value="1"/>
</dbReference>
<accession>A0A518EZG8</accession>
<dbReference type="InterPro" id="IPR036388">
    <property type="entry name" value="WH-like_DNA-bd_sf"/>
</dbReference>
<proteinExistence type="predicted"/>
<keyword evidence="2" id="KW-0731">Sigma factor</keyword>
<dbReference type="GO" id="GO:0003677">
    <property type="term" value="F:DNA binding"/>
    <property type="evidence" value="ECO:0007669"/>
    <property type="project" value="UniProtKB-KW"/>
</dbReference>
<gene>
    <name evidence="7" type="primary">sigV_4</name>
    <name evidence="7" type="ORF">Poly30_50260</name>
</gene>
<dbReference type="InterPro" id="IPR014284">
    <property type="entry name" value="RNA_pol_sigma-70_dom"/>
</dbReference>
<keyword evidence="8" id="KW-1185">Reference proteome</keyword>
<reference evidence="7 8" key="1">
    <citation type="submission" date="2019-02" db="EMBL/GenBank/DDBJ databases">
        <title>Deep-cultivation of Planctomycetes and their phenomic and genomic characterization uncovers novel biology.</title>
        <authorList>
            <person name="Wiegand S."/>
            <person name="Jogler M."/>
            <person name="Boedeker C."/>
            <person name="Pinto D."/>
            <person name="Vollmers J."/>
            <person name="Rivas-Marin E."/>
            <person name="Kohn T."/>
            <person name="Peeters S.H."/>
            <person name="Heuer A."/>
            <person name="Rast P."/>
            <person name="Oberbeckmann S."/>
            <person name="Bunk B."/>
            <person name="Jeske O."/>
            <person name="Meyerdierks A."/>
            <person name="Storesund J.E."/>
            <person name="Kallscheuer N."/>
            <person name="Luecker S."/>
            <person name="Lage O.M."/>
            <person name="Pohl T."/>
            <person name="Merkel B.J."/>
            <person name="Hornburger P."/>
            <person name="Mueller R.-W."/>
            <person name="Bruemmer F."/>
            <person name="Labrenz M."/>
            <person name="Spormann A.M."/>
            <person name="Op den Camp H."/>
            <person name="Overmann J."/>
            <person name="Amann R."/>
            <person name="Jetten M.S.M."/>
            <person name="Mascher T."/>
            <person name="Medema M.H."/>
            <person name="Devos D.P."/>
            <person name="Kaster A.-K."/>
            <person name="Ovreas L."/>
            <person name="Rohde M."/>
            <person name="Galperin M.Y."/>
            <person name="Jogler C."/>
        </authorList>
    </citation>
    <scope>NUCLEOTIDE SEQUENCE [LARGE SCALE GENOMIC DNA]</scope>
    <source>
        <strain evidence="7 8">Poly30</strain>
    </source>
</reference>
<dbReference type="PANTHER" id="PTHR43133:SF8">
    <property type="entry name" value="RNA POLYMERASE SIGMA FACTOR HI_1459-RELATED"/>
    <property type="match status" value="1"/>
</dbReference>
<feature type="region of interest" description="Disordered" evidence="5">
    <location>
        <begin position="65"/>
        <end position="91"/>
    </location>
</feature>
<evidence type="ECO:0000256" key="3">
    <source>
        <dbReference type="ARBA" id="ARBA00023125"/>
    </source>
</evidence>
<evidence type="ECO:0000313" key="8">
    <source>
        <dbReference type="Proteomes" id="UP000320390"/>
    </source>
</evidence>
<dbReference type="InterPro" id="IPR013249">
    <property type="entry name" value="RNA_pol_sigma70_r4_t2"/>
</dbReference>
<dbReference type="OrthoDB" id="232400at2"/>
<feature type="domain" description="RNA polymerase sigma factor 70 region 4 type 2" evidence="6">
    <location>
        <begin position="109"/>
        <end position="153"/>
    </location>
</feature>
<dbReference type="Proteomes" id="UP000320390">
    <property type="component" value="Chromosome"/>
</dbReference>
<dbReference type="InterPro" id="IPR008969">
    <property type="entry name" value="CarboxyPept-like_regulatory"/>
</dbReference>
<dbReference type="GO" id="GO:0006352">
    <property type="term" value="P:DNA-templated transcription initiation"/>
    <property type="evidence" value="ECO:0007669"/>
    <property type="project" value="InterPro"/>
</dbReference>
<keyword evidence="4" id="KW-0804">Transcription</keyword>
<feature type="compositionally biased region" description="Basic and acidic residues" evidence="5">
    <location>
        <begin position="67"/>
        <end position="79"/>
    </location>
</feature>
<feature type="region of interest" description="Disordered" evidence="5">
    <location>
        <begin position="20"/>
        <end position="51"/>
    </location>
</feature>
<dbReference type="RefSeq" id="WP_145203880.1">
    <property type="nucleotide sequence ID" value="NZ_CP036434.1"/>
</dbReference>
<evidence type="ECO:0000256" key="5">
    <source>
        <dbReference type="SAM" id="MobiDB-lite"/>
    </source>
</evidence>
<sequence>MHSLHDDLTQHADFVSRLARSLSRPGDDPEAAAQEAMTAAIQRPPGSIDEPRSWLAKVVGRSLTRSRRGDARRAERETLAARPPQGGPSTVDQLAEIELGKRLLSHVRDLDPIYRDVLFQRYYEHLKPAQIAEASGQSLATIKTRLARALREMRARLDAEDPGGRNAWLGAAVALGGGTVSVHAGAAGAAKAAAGTGWAESSGALVGVVATAGALVALGVFGLRDSPDSDPAVVQATPERLSEPKLVATALGPMRESIETAMEAPGKSLSPTAAPAVRQGDPISAELPVGTSSVARTIEPRPWTGFVRDFQGRPLAGAVVRAEDKDGDVSRPLEATTDSLGYFHLGPARGITKARVEYLDWVPLTRPRPTRDLTGSFKSATFLMAPKGKLELRVTYADGSPVRGMDYAVRINPYGANVGDAWLSDQGNVVGKSTGEPISMDVPSGVPLTVSVPGGEIDRWANGTGLTFQDSPDGPPILAGAEGTASVDVVIATDVEVRVNVLGPDGEPCPEAKVQYRGRRDSTEMFGGPAALPSEPENERARRVISVRTEEPLTVQASLRDKTEAWQILTAEAHLTLSGRSAREVTLQLRPSSLHGVVHGPEGPVHRAIVEFRNLADPEAQPKRVPTDKDGSFRIRSLSPGSHAVSVESREYERTEFGAVRPGMEPLTLTLTEPLAAHVEFLLLMEGRELTRSEVWWTVAEEDLEASAVARAMTADAFQLAVGVTPYESDGNGRMRTRQTYRSARGAVVNGSIAPGLYRFHVRGEYWEEFNGGSRGITTDAMASDWVEVQPGNHSVELVLPKGRTARWVGRIAPSRPSGVLDLTAFHRIGVAICSEDGDRIPVDSEGISSTTFVYSGWQGRIWVDKIPPGAHEVWIGTEAQIDAGHPLARHLVEFPEGTTELTLTY</sequence>
<dbReference type="PANTHER" id="PTHR43133">
    <property type="entry name" value="RNA POLYMERASE ECF-TYPE SIGMA FACTO"/>
    <property type="match status" value="1"/>
</dbReference>
<dbReference type="InterPro" id="IPR039425">
    <property type="entry name" value="RNA_pol_sigma-70-like"/>
</dbReference>
<dbReference type="Gene3D" id="1.10.10.10">
    <property type="entry name" value="Winged helix-like DNA-binding domain superfamily/Winged helix DNA-binding domain"/>
    <property type="match status" value="1"/>
</dbReference>
<evidence type="ECO:0000313" key="7">
    <source>
        <dbReference type="EMBL" id="QDV09468.1"/>
    </source>
</evidence>
<dbReference type="SUPFAM" id="SSF49464">
    <property type="entry name" value="Carboxypeptidase regulatory domain-like"/>
    <property type="match status" value="1"/>
</dbReference>
<evidence type="ECO:0000256" key="1">
    <source>
        <dbReference type="ARBA" id="ARBA00023015"/>
    </source>
</evidence>
<dbReference type="GO" id="GO:0016987">
    <property type="term" value="F:sigma factor activity"/>
    <property type="evidence" value="ECO:0007669"/>
    <property type="project" value="UniProtKB-KW"/>
</dbReference>
<dbReference type="EMBL" id="CP036434">
    <property type="protein sequence ID" value="QDV09468.1"/>
    <property type="molecule type" value="Genomic_DNA"/>
</dbReference>
<dbReference type="AlphaFoldDB" id="A0A518EZG8"/>
<feature type="compositionally biased region" description="Low complexity" evidence="5">
    <location>
        <begin position="31"/>
        <end position="40"/>
    </location>
</feature>
<protein>
    <submittedName>
        <fullName evidence="7">RNA polymerase sigma factor SigV</fullName>
    </submittedName>
</protein>
<evidence type="ECO:0000256" key="4">
    <source>
        <dbReference type="ARBA" id="ARBA00023163"/>
    </source>
</evidence>
<organism evidence="7 8">
    <name type="scientific">Saltatorellus ferox</name>
    <dbReference type="NCBI Taxonomy" id="2528018"/>
    <lineage>
        <taxon>Bacteria</taxon>
        <taxon>Pseudomonadati</taxon>
        <taxon>Planctomycetota</taxon>
        <taxon>Planctomycetia</taxon>
        <taxon>Planctomycetia incertae sedis</taxon>
        <taxon>Saltatorellus</taxon>
    </lineage>
</organism>
<dbReference type="NCBIfam" id="TIGR02937">
    <property type="entry name" value="sigma70-ECF"/>
    <property type="match status" value="1"/>
</dbReference>